<dbReference type="NCBIfam" id="TIGR01563">
    <property type="entry name" value="gp16_SPP1"/>
    <property type="match status" value="1"/>
</dbReference>
<evidence type="ECO:0000313" key="1">
    <source>
        <dbReference type="EMBL" id="CUH65411.1"/>
    </source>
</evidence>
<evidence type="ECO:0000313" key="2">
    <source>
        <dbReference type="EMBL" id="CUH70499.1"/>
    </source>
</evidence>
<keyword evidence="3" id="KW-1185">Reference proteome</keyword>
<reference evidence="1 3" key="2">
    <citation type="submission" date="2015-09" db="EMBL/GenBank/DDBJ databases">
        <authorList>
            <person name="Rodrigo-Torres L."/>
            <person name="Arahal D.R."/>
        </authorList>
    </citation>
    <scope>NUCLEOTIDE SEQUENCE [LARGE SCALE GENOMIC DNA]</scope>
    <source>
        <strain evidence="1 3">CECT 5118</strain>
    </source>
</reference>
<dbReference type="EMBL" id="CYSB01000025">
    <property type="protein sequence ID" value="CUH65411.1"/>
    <property type="molecule type" value="Genomic_DNA"/>
</dbReference>
<name>A0A0P1FB42_9RHOB</name>
<dbReference type="Gene3D" id="2.40.10.270">
    <property type="entry name" value="Bacteriophage SPP1 head-tail adaptor protein"/>
    <property type="match status" value="1"/>
</dbReference>
<dbReference type="Proteomes" id="UP000051086">
    <property type="component" value="Unassembled WGS sequence"/>
</dbReference>
<sequence>MTAPRLTRQLMLEDPLQVSDGAGGFTVTWQALGTLWAEVAMRSGREAGGLSQARLKITLRAAPVGSSMRPRPDQRLREGARLYRIDAVHERPGSGRYLVCLAHEEVAT</sequence>
<organism evidence="2 4">
    <name type="scientific">Thalassovita autumnalis</name>
    <dbReference type="NCBI Taxonomy" id="2072972"/>
    <lineage>
        <taxon>Bacteria</taxon>
        <taxon>Pseudomonadati</taxon>
        <taxon>Pseudomonadota</taxon>
        <taxon>Alphaproteobacteria</taxon>
        <taxon>Rhodobacterales</taxon>
        <taxon>Roseobacteraceae</taxon>
        <taxon>Thalassovita</taxon>
    </lineage>
</organism>
<dbReference type="InterPro" id="IPR008767">
    <property type="entry name" value="Phage_SPP1_head-tail_adaptor"/>
</dbReference>
<accession>A0A0P1FB42</accession>
<evidence type="ECO:0000313" key="3">
    <source>
        <dbReference type="Proteomes" id="UP000051086"/>
    </source>
</evidence>
<dbReference type="OrthoDB" id="7570189at2"/>
<dbReference type="EMBL" id="CYSC01000007">
    <property type="protein sequence ID" value="CUH70499.1"/>
    <property type="molecule type" value="Genomic_DNA"/>
</dbReference>
<gene>
    <name evidence="1" type="ORF">TL5118_01295</name>
    <name evidence="2" type="ORF">TL5120_00276</name>
</gene>
<proteinExistence type="predicted"/>
<dbReference type="Pfam" id="PF05521">
    <property type="entry name" value="Phage_HCP"/>
    <property type="match status" value="1"/>
</dbReference>
<reference evidence="2 4" key="1">
    <citation type="submission" date="2015-09" db="EMBL/GenBank/DDBJ databases">
        <authorList>
            <consortium name="Swine Surveillance"/>
        </authorList>
    </citation>
    <scope>NUCLEOTIDE SEQUENCE [LARGE SCALE GENOMIC DNA]</scope>
    <source>
        <strain evidence="2 4">5120</strain>
    </source>
</reference>
<dbReference type="AlphaFoldDB" id="A0A0P1FB42"/>
<dbReference type="RefSeq" id="WP_058241846.1">
    <property type="nucleotide sequence ID" value="NZ_CYSB01000025.1"/>
</dbReference>
<dbReference type="InterPro" id="IPR038666">
    <property type="entry name" value="SSP1_head-tail_sf"/>
</dbReference>
<evidence type="ECO:0000313" key="4">
    <source>
        <dbReference type="Proteomes" id="UP000051887"/>
    </source>
</evidence>
<protein>
    <submittedName>
        <fullName evidence="2">Bacteriophage head-tail adaptor</fullName>
    </submittedName>
</protein>
<dbReference type="Proteomes" id="UP000051887">
    <property type="component" value="Unassembled WGS sequence"/>
</dbReference>